<evidence type="ECO:0000256" key="7">
    <source>
        <dbReference type="SAM" id="Phobius"/>
    </source>
</evidence>
<evidence type="ECO:0000313" key="9">
    <source>
        <dbReference type="Proteomes" id="UP001195196"/>
    </source>
</evidence>
<evidence type="ECO:0000256" key="6">
    <source>
        <dbReference type="SAM" id="MobiDB-lite"/>
    </source>
</evidence>
<comment type="subcellular location">
    <subcellularLocation>
        <location evidence="1">Membrane</location>
        <topology evidence="1">Multi-pass membrane protein</topology>
    </subcellularLocation>
</comment>
<evidence type="ECO:0000256" key="3">
    <source>
        <dbReference type="ARBA" id="ARBA00022692"/>
    </source>
</evidence>
<evidence type="ECO:0000256" key="5">
    <source>
        <dbReference type="ARBA" id="ARBA00023136"/>
    </source>
</evidence>
<protein>
    <submittedName>
        <fullName evidence="8">Amino acid permease</fullName>
    </submittedName>
</protein>
<organism evidence="8 9">
    <name type="scientific">Gordonia rubripertincta</name>
    <name type="common">Rhodococcus corallinus</name>
    <dbReference type="NCBI Taxonomy" id="36822"/>
    <lineage>
        <taxon>Bacteria</taxon>
        <taxon>Bacillati</taxon>
        <taxon>Actinomycetota</taxon>
        <taxon>Actinomycetes</taxon>
        <taxon>Mycobacteriales</taxon>
        <taxon>Gordoniaceae</taxon>
        <taxon>Gordonia</taxon>
    </lineage>
</organism>
<dbReference type="GO" id="GO:0016020">
    <property type="term" value="C:membrane"/>
    <property type="evidence" value="ECO:0007669"/>
    <property type="project" value="UniProtKB-SubCell"/>
</dbReference>
<dbReference type="Pfam" id="PF13520">
    <property type="entry name" value="AA_permease_2"/>
    <property type="match status" value="1"/>
</dbReference>
<keyword evidence="3 7" id="KW-0812">Transmembrane</keyword>
<keyword evidence="5 7" id="KW-0472">Membrane</keyword>
<feature type="transmembrane region" description="Helical" evidence="7">
    <location>
        <begin position="378"/>
        <end position="400"/>
    </location>
</feature>
<dbReference type="InterPro" id="IPR002293">
    <property type="entry name" value="AA/rel_permease1"/>
</dbReference>
<feature type="transmembrane region" description="Helical" evidence="7">
    <location>
        <begin position="138"/>
        <end position="156"/>
    </location>
</feature>
<comment type="caution">
    <text evidence="8">The sequence shown here is derived from an EMBL/GenBank/DDBJ whole genome shotgun (WGS) entry which is preliminary data.</text>
</comment>
<feature type="transmembrane region" description="Helical" evidence="7">
    <location>
        <begin position="420"/>
        <end position="437"/>
    </location>
</feature>
<feature type="transmembrane region" description="Helical" evidence="7">
    <location>
        <begin position="168"/>
        <end position="191"/>
    </location>
</feature>
<feature type="transmembrane region" description="Helical" evidence="7">
    <location>
        <begin position="253"/>
        <end position="275"/>
    </location>
</feature>
<dbReference type="Gene3D" id="1.20.1740.10">
    <property type="entry name" value="Amino acid/polyamine transporter I"/>
    <property type="match status" value="1"/>
</dbReference>
<dbReference type="PANTHER" id="PTHR45649">
    <property type="entry name" value="AMINO-ACID PERMEASE BAT1"/>
    <property type="match status" value="1"/>
</dbReference>
<feature type="transmembrane region" description="Helical" evidence="7">
    <location>
        <begin position="351"/>
        <end position="372"/>
    </location>
</feature>
<evidence type="ECO:0000256" key="4">
    <source>
        <dbReference type="ARBA" id="ARBA00022989"/>
    </source>
</evidence>
<feature type="region of interest" description="Disordered" evidence="6">
    <location>
        <begin position="475"/>
        <end position="497"/>
    </location>
</feature>
<keyword evidence="2" id="KW-0813">Transport</keyword>
<evidence type="ECO:0000313" key="8">
    <source>
        <dbReference type="EMBL" id="MBM7279109.1"/>
    </source>
</evidence>
<evidence type="ECO:0000256" key="1">
    <source>
        <dbReference type="ARBA" id="ARBA00004141"/>
    </source>
</evidence>
<feature type="transmembrane region" description="Helical" evidence="7">
    <location>
        <begin position="57"/>
        <end position="78"/>
    </location>
</feature>
<accession>A0AAW4G795</accession>
<feature type="transmembrane region" description="Helical" evidence="7">
    <location>
        <begin position="211"/>
        <end position="232"/>
    </location>
</feature>
<dbReference type="PANTHER" id="PTHR45649:SF26">
    <property type="entry name" value="OS04G0435100 PROTEIN"/>
    <property type="match status" value="1"/>
</dbReference>
<gene>
    <name evidence="8" type="ORF">JTZ10_15265</name>
</gene>
<reference evidence="8" key="1">
    <citation type="submission" date="2021-02" db="EMBL/GenBank/DDBJ databases">
        <title>Taxonomy, biology and ecology of Rhodococcus bacteria occurring in California pistachio and other woody hosts as revealed by genome sequence analyses.</title>
        <authorList>
            <person name="Riely B."/>
            <person name="Gai Y."/>
        </authorList>
    </citation>
    <scope>NUCLEOTIDE SEQUENCE</scope>
    <source>
        <strain evidence="8">BP-295</strain>
    </source>
</reference>
<name>A0AAW4G795_GORRU</name>
<feature type="transmembrane region" description="Helical" evidence="7">
    <location>
        <begin position="303"/>
        <end position="330"/>
    </location>
</feature>
<keyword evidence="4 7" id="KW-1133">Transmembrane helix</keyword>
<feature type="transmembrane region" description="Helical" evidence="7">
    <location>
        <begin position="99"/>
        <end position="118"/>
    </location>
</feature>
<sequence>MTRRCERGVRRVRVQAGTQRTLGSFQVFAVSFAFISVAVGIFGTYGMLLNNSGPVGIWTWLIALAGQLLVALVIAQFAARIPLSGSSYQWASRLANPRVGWIFGWLTFCYLVTGLMAIDFAMASQCLMPLFNMAPDEQTARVITVVILLVQAALAIASTRLVGLINSLAVGVEVTIVIVLVIALLVAVAVTGDGSVSNLGSRGVAADSANYFAFGGGLMAVMVVGLATLVGFESAANMAEEAKDPHRTVPRAIVGSVAAAGVLGMLFLIGLTVAIDDISKVTASGSPVATIMRDQLGAPTERILLVVIAIAFFGGGLVSMTSCARIVFAMSRDRRFPAHRLMKQVSPRTQTPIAATVLPLTIGIIAMVVIPGDALIELITAGTLFPAITYGLVVTLYLVVRKRLDRRSGAFDLGRFELPVAVIALVWTVCAIVILVSPTDATVPVIIVGGLILLGGVYFAFMLVSRREVLDTEPGQDVFGQTGERPREQAATEDAGI</sequence>
<dbReference type="AlphaFoldDB" id="A0AAW4G795"/>
<proteinExistence type="predicted"/>
<dbReference type="PIRSF" id="PIRSF006060">
    <property type="entry name" value="AA_transporter"/>
    <property type="match status" value="1"/>
</dbReference>
<dbReference type="EMBL" id="JAFFGU010000006">
    <property type="protein sequence ID" value="MBM7279109.1"/>
    <property type="molecule type" value="Genomic_DNA"/>
</dbReference>
<dbReference type="Proteomes" id="UP001195196">
    <property type="component" value="Unassembled WGS sequence"/>
</dbReference>
<dbReference type="GO" id="GO:0022857">
    <property type="term" value="F:transmembrane transporter activity"/>
    <property type="evidence" value="ECO:0007669"/>
    <property type="project" value="InterPro"/>
</dbReference>
<feature type="transmembrane region" description="Helical" evidence="7">
    <location>
        <begin position="21"/>
        <end position="45"/>
    </location>
</feature>
<evidence type="ECO:0000256" key="2">
    <source>
        <dbReference type="ARBA" id="ARBA00022448"/>
    </source>
</evidence>
<feature type="transmembrane region" description="Helical" evidence="7">
    <location>
        <begin position="443"/>
        <end position="464"/>
    </location>
</feature>